<evidence type="ECO:0000313" key="1">
    <source>
        <dbReference type="EMBL" id="GGF91766.1"/>
    </source>
</evidence>
<name>A0ABQ1VSC2_9BACL</name>
<accession>A0ABQ1VSC2</accession>
<sequence>MICTPVRGVILKLRGRSAQCHERALAALPPTSNETPERYFPEISGKKILTNPHIVILGKSSF</sequence>
<comment type="caution">
    <text evidence="1">The sequence shown here is derived from an EMBL/GenBank/DDBJ whole genome shotgun (WGS) entry which is preliminary data.</text>
</comment>
<proteinExistence type="predicted"/>
<protein>
    <submittedName>
        <fullName evidence="1">Uncharacterized protein</fullName>
    </submittedName>
</protein>
<evidence type="ECO:0000313" key="2">
    <source>
        <dbReference type="Proteomes" id="UP000608420"/>
    </source>
</evidence>
<keyword evidence="2" id="KW-1185">Reference proteome</keyword>
<dbReference type="EMBL" id="BMIW01000006">
    <property type="protein sequence ID" value="GGF91766.1"/>
    <property type="molecule type" value="Genomic_DNA"/>
</dbReference>
<dbReference type="Proteomes" id="UP000608420">
    <property type="component" value="Unassembled WGS sequence"/>
</dbReference>
<gene>
    <name evidence="1" type="ORF">GCM10010913_11610</name>
</gene>
<organism evidence="1 2">
    <name type="scientific">Paenibacillus aceti</name>
    <dbReference type="NCBI Taxonomy" id="1820010"/>
    <lineage>
        <taxon>Bacteria</taxon>
        <taxon>Bacillati</taxon>
        <taxon>Bacillota</taxon>
        <taxon>Bacilli</taxon>
        <taxon>Bacillales</taxon>
        <taxon>Paenibacillaceae</taxon>
        <taxon>Paenibacillus</taxon>
    </lineage>
</organism>
<reference evidence="2" key="1">
    <citation type="journal article" date="2019" name="Int. J. Syst. Evol. Microbiol.">
        <title>The Global Catalogue of Microorganisms (GCM) 10K type strain sequencing project: providing services to taxonomists for standard genome sequencing and annotation.</title>
        <authorList>
            <consortium name="The Broad Institute Genomics Platform"/>
            <consortium name="The Broad Institute Genome Sequencing Center for Infectious Disease"/>
            <person name="Wu L."/>
            <person name="Ma J."/>
        </authorList>
    </citation>
    <scope>NUCLEOTIDE SEQUENCE [LARGE SCALE GENOMIC DNA]</scope>
    <source>
        <strain evidence="2">CGMCC 1.15420</strain>
    </source>
</reference>